<proteinExistence type="inferred from homology"/>
<dbReference type="Pfam" id="PF00466">
    <property type="entry name" value="Ribosomal_L10"/>
    <property type="match status" value="1"/>
</dbReference>
<evidence type="ECO:0000256" key="4">
    <source>
        <dbReference type="ARBA" id="ARBA00035202"/>
    </source>
</evidence>
<dbReference type="SUPFAM" id="SSF160369">
    <property type="entry name" value="Ribosomal protein L10-like"/>
    <property type="match status" value="1"/>
</dbReference>
<accession>A0A1G2MFY1</accession>
<dbReference type="Gene3D" id="6.10.250.290">
    <property type="match status" value="1"/>
</dbReference>
<comment type="similarity">
    <text evidence="1 5">Belongs to the universal ribosomal protein uL10 family.</text>
</comment>
<protein>
    <recommendedName>
        <fullName evidence="4 5">Large ribosomal subunit protein uL10</fullName>
    </recommendedName>
</protein>
<keyword evidence="5" id="KW-0694">RNA-binding</keyword>
<keyword evidence="3 5" id="KW-0687">Ribonucleoprotein</keyword>
<evidence type="ECO:0000313" key="6">
    <source>
        <dbReference type="EMBL" id="OHA22806.1"/>
    </source>
</evidence>
<evidence type="ECO:0000256" key="1">
    <source>
        <dbReference type="ARBA" id="ARBA00008889"/>
    </source>
</evidence>
<dbReference type="InterPro" id="IPR022973">
    <property type="entry name" value="Ribosomal_uL10_bac"/>
</dbReference>
<dbReference type="STRING" id="1802306.A3C72_02735"/>
<keyword evidence="5" id="KW-0699">rRNA-binding</keyword>
<dbReference type="InterPro" id="IPR047865">
    <property type="entry name" value="Ribosomal_uL10_bac_type"/>
</dbReference>
<dbReference type="GO" id="GO:0006412">
    <property type="term" value="P:translation"/>
    <property type="evidence" value="ECO:0007669"/>
    <property type="project" value="UniProtKB-UniRule"/>
</dbReference>
<dbReference type="CDD" id="cd05797">
    <property type="entry name" value="Ribosomal_L10"/>
    <property type="match status" value="1"/>
</dbReference>
<evidence type="ECO:0000313" key="7">
    <source>
        <dbReference type="Proteomes" id="UP000177130"/>
    </source>
</evidence>
<keyword evidence="2 5" id="KW-0689">Ribosomal protein</keyword>
<dbReference type="HAMAP" id="MF_00362">
    <property type="entry name" value="Ribosomal_uL10"/>
    <property type="match status" value="1"/>
</dbReference>
<dbReference type="Proteomes" id="UP000177130">
    <property type="component" value="Unassembled WGS sequence"/>
</dbReference>
<dbReference type="AlphaFoldDB" id="A0A1G2MFY1"/>
<dbReference type="GO" id="GO:0005840">
    <property type="term" value="C:ribosome"/>
    <property type="evidence" value="ECO:0007669"/>
    <property type="project" value="UniProtKB-KW"/>
</dbReference>
<dbReference type="NCBIfam" id="NF000955">
    <property type="entry name" value="PRK00099.1-1"/>
    <property type="match status" value="1"/>
</dbReference>
<dbReference type="GO" id="GO:0070180">
    <property type="term" value="F:large ribosomal subunit rRNA binding"/>
    <property type="evidence" value="ECO:0007669"/>
    <property type="project" value="UniProtKB-UniRule"/>
</dbReference>
<dbReference type="GO" id="GO:1990904">
    <property type="term" value="C:ribonucleoprotein complex"/>
    <property type="evidence" value="ECO:0007669"/>
    <property type="project" value="UniProtKB-KW"/>
</dbReference>
<comment type="caution">
    <text evidence="6">The sequence shown here is derived from an EMBL/GenBank/DDBJ whole genome shotgun (WGS) entry which is preliminary data.</text>
</comment>
<evidence type="ECO:0000256" key="2">
    <source>
        <dbReference type="ARBA" id="ARBA00022980"/>
    </source>
</evidence>
<name>A0A1G2MFY1_9BACT</name>
<comment type="function">
    <text evidence="5">Forms part of the ribosomal stalk, playing a central role in the interaction of the ribosome with GTP-bound translation factors.</text>
</comment>
<dbReference type="Gene3D" id="3.30.70.1730">
    <property type="match status" value="1"/>
</dbReference>
<reference evidence="6 7" key="1">
    <citation type="journal article" date="2016" name="Nat. Commun.">
        <title>Thousands of microbial genomes shed light on interconnected biogeochemical processes in an aquifer system.</title>
        <authorList>
            <person name="Anantharaman K."/>
            <person name="Brown C.T."/>
            <person name="Hug L.A."/>
            <person name="Sharon I."/>
            <person name="Castelle C.J."/>
            <person name="Probst A.J."/>
            <person name="Thomas B.C."/>
            <person name="Singh A."/>
            <person name="Wilkins M.J."/>
            <person name="Karaoz U."/>
            <person name="Brodie E.L."/>
            <person name="Williams K.H."/>
            <person name="Hubbard S.S."/>
            <person name="Banfield J.F."/>
        </authorList>
    </citation>
    <scope>NUCLEOTIDE SEQUENCE [LARGE SCALE GENOMIC DNA]</scope>
</reference>
<dbReference type="InterPro" id="IPR001790">
    <property type="entry name" value="Ribosomal_uL10"/>
</dbReference>
<dbReference type="PANTHER" id="PTHR11560">
    <property type="entry name" value="39S RIBOSOMAL PROTEIN L10, MITOCHONDRIAL"/>
    <property type="match status" value="1"/>
</dbReference>
<dbReference type="EMBL" id="MHRK01000047">
    <property type="protein sequence ID" value="OHA22806.1"/>
    <property type="molecule type" value="Genomic_DNA"/>
</dbReference>
<comment type="subunit">
    <text evidence="5">Part of the ribosomal stalk of the 50S ribosomal subunit. The N-terminus interacts with L11 and the large rRNA to form the base of the stalk. The C-terminus forms an elongated spine to which L12 dimers bind in a sequential fashion forming a multimeric L10(L12)X complex.</text>
</comment>
<organism evidence="6 7">
    <name type="scientific">Candidatus Taylorbacteria bacterium RIFCSPHIGHO2_02_FULL_43_32b</name>
    <dbReference type="NCBI Taxonomy" id="1802306"/>
    <lineage>
        <taxon>Bacteria</taxon>
        <taxon>Candidatus Tayloriibacteriota</taxon>
    </lineage>
</organism>
<evidence type="ECO:0000256" key="5">
    <source>
        <dbReference type="HAMAP-Rule" id="MF_00362"/>
    </source>
</evidence>
<sequence length="162" mass="17620">MAISKEKKKGIIEKLEKIFSDAKAVTFVNFSGLTVAGATELRRVLKAGEVGYFVAKKTLIRKVLGAKKLEGEMPELPGEIGIAYSAEPTAPAREAHTFAKKIEKGLKLVGGIFEGKFLNQEAMLQIALIPSKNTLRAQFVNVINSPIQRLAVVLSEIAKKKV</sequence>
<gene>
    <name evidence="5" type="primary">rplJ</name>
    <name evidence="6" type="ORF">A3C72_02735</name>
</gene>
<dbReference type="InterPro" id="IPR043141">
    <property type="entry name" value="Ribosomal_uL10-like_sf"/>
</dbReference>
<evidence type="ECO:0000256" key="3">
    <source>
        <dbReference type="ARBA" id="ARBA00023274"/>
    </source>
</evidence>